<feature type="domain" description="Protein kinase" evidence="3">
    <location>
        <begin position="30"/>
        <end position="317"/>
    </location>
</feature>
<dbReference type="SMART" id="SM00220">
    <property type="entry name" value="S_TKc"/>
    <property type="match status" value="1"/>
</dbReference>
<dbReference type="GO" id="GO:0004674">
    <property type="term" value="F:protein serine/threonine kinase activity"/>
    <property type="evidence" value="ECO:0007669"/>
    <property type="project" value="UniProtKB-EC"/>
</dbReference>
<feature type="compositionally biased region" description="Basic and acidic residues" evidence="2">
    <location>
        <begin position="450"/>
        <end position="460"/>
    </location>
</feature>
<dbReference type="SUPFAM" id="SSF56112">
    <property type="entry name" value="Protein kinase-like (PK-like)"/>
    <property type="match status" value="1"/>
</dbReference>
<name>A0A914ZPR3_PARUN</name>
<dbReference type="Gene3D" id="1.10.510.10">
    <property type="entry name" value="Transferase(Phosphotransferase) domain 1"/>
    <property type="match status" value="1"/>
</dbReference>
<dbReference type="InterPro" id="IPR050235">
    <property type="entry name" value="CK1_Ser-Thr_kinase"/>
</dbReference>
<feature type="compositionally biased region" description="Low complexity" evidence="2">
    <location>
        <begin position="394"/>
        <end position="408"/>
    </location>
</feature>
<dbReference type="InterPro" id="IPR008271">
    <property type="entry name" value="Ser/Thr_kinase_AS"/>
</dbReference>
<dbReference type="Proteomes" id="UP000887569">
    <property type="component" value="Unplaced"/>
</dbReference>
<dbReference type="WBParaSite" id="PgB08_g053_t03">
    <property type="protein sequence ID" value="PgB08_g053_t03"/>
    <property type="gene ID" value="PgB08_g053"/>
</dbReference>
<evidence type="ECO:0000313" key="6">
    <source>
        <dbReference type="WBParaSite" id="PgB08_g053_t03"/>
    </source>
</evidence>
<feature type="region of interest" description="Disordered" evidence="2">
    <location>
        <begin position="487"/>
        <end position="511"/>
    </location>
</feature>
<evidence type="ECO:0000256" key="2">
    <source>
        <dbReference type="SAM" id="MobiDB-lite"/>
    </source>
</evidence>
<dbReference type="AlphaFoldDB" id="A0A914ZPR3"/>
<dbReference type="WBParaSite" id="PgB08_g053_t02">
    <property type="protein sequence ID" value="PgB08_g053_t02"/>
    <property type="gene ID" value="PgB08_g053"/>
</dbReference>
<dbReference type="PROSITE" id="PS00108">
    <property type="entry name" value="PROTEIN_KINASE_ST"/>
    <property type="match status" value="1"/>
</dbReference>
<dbReference type="GO" id="GO:0005524">
    <property type="term" value="F:ATP binding"/>
    <property type="evidence" value="ECO:0007669"/>
    <property type="project" value="InterPro"/>
</dbReference>
<dbReference type="InterPro" id="IPR000719">
    <property type="entry name" value="Prot_kinase_dom"/>
</dbReference>
<protein>
    <recommendedName>
        <fullName evidence="1">non-specific serine/threonine protein kinase</fullName>
        <ecNumber evidence="1">2.7.11.1</ecNumber>
    </recommendedName>
</protein>
<accession>A0A914ZPR3</accession>
<evidence type="ECO:0000313" key="4">
    <source>
        <dbReference type="Proteomes" id="UP000887569"/>
    </source>
</evidence>
<dbReference type="EC" id="2.7.11.1" evidence="1"/>
<proteinExistence type="predicted"/>
<dbReference type="InterPro" id="IPR001245">
    <property type="entry name" value="Ser-Thr/Tyr_kinase_cat_dom"/>
</dbReference>
<feature type="region of interest" description="Disordered" evidence="2">
    <location>
        <begin position="384"/>
        <end position="416"/>
    </location>
</feature>
<evidence type="ECO:0000313" key="5">
    <source>
        <dbReference type="WBParaSite" id="PgB08_g053_t02"/>
    </source>
</evidence>
<dbReference type="Pfam" id="PF07714">
    <property type="entry name" value="PK_Tyr_Ser-Thr"/>
    <property type="match status" value="1"/>
</dbReference>
<evidence type="ECO:0000259" key="3">
    <source>
        <dbReference type="PROSITE" id="PS50011"/>
    </source>
</evidence>
<sequence length="556" mass="61951">MARRAKSRNHQLATLLPEKTVVSDSRKQNFVIEKEFARGGFGRIYAGHQENSNKFGKDSCLAIKVEPFDNGPLFTEIAVFQRILKPDSLREWMKKNNVKHLGLPPHLGSGIFTHKGEKLRFLVMPRYGRSLENYRVEVGGSLGTFDAFTVARQCSDCLWYMQEQDYVHADLKADNILLSSSDSISECYLVDFGLARIAAGNVEKADKKRAHNGTAIFTSLDAHSGFQPSWRGDLEILAYNIFFWITGSLPWQKLESQIEKVFAAKEQFSKNYEEELAPLHQDMCGEYLVKLFRMAYETSYLKKINYEEVNKILDDALKSCSSLIPSVSKRKLVTSSPKKCVKKLSEVSTSKAAEGATPVVQPIRRIRKTPVVRRAHKAGVPATPKLVKSPRIPPASVMPSSAASKSAALETSTRKSPRIARVKIAPTTPARNKRKCLENEGAQSVSTKRWSPESREGDHEVKFEGTFEGECSVSTSHLRQPSVTLKKTTKSLRKPAIPKSPLHISPSGRSPEVASQSAIAALIPGVRNMKTIRRSLGAALLRKYIGIANHLQQPIH</sequence>
<feature type="region of interest" description="Disordered" evidence="2">
    <location>
        <begin position="436"/>
        <end position="460"/>
    </location>
</feature>
<dbReference type="GO" id="GO:0006950">
    <property type="term" value="P:response to stress"/>
    <property type="evidence" value="ECO:0007669"/>
    <property type="project" value="UniProtKB-ARBA"/>
</dbReference>
<dbReference type="InterPro" id="IPR011009">
    <property type="entry name" value="Kinase-like_dom_sf"/>
</dbReference>
<dbReference type="PANTHER" id="PTHR11909">
    <property type="entry name" value="CASEIN KINASE-RELATED"/>
    <property type="match status" value="1"/>
</dbReference>
<keyword evidence="4" id="KW-1185">Reference proteome</keyword>
<dbReference type="PROSITE" id="PS50011">
    <property type="entry name" value="PROTEIN_KINASE_DOM"/>
    <property type="match status" value="1"/>
</dbReference>
<organism evidence="4 5">
    <name type="scientific">Parascaris univalens</name>
    <name type="common">Nematode worm</name>
    <dbReference type="NCBI Taxonomy" id="6257"/>
    <lineage>
        <taxon>Eukaryota</taxon>
        <taxon>Metazoa</taxon>
        <taxon>Ecdysozoa</taxon>
        <taxon>Nematoda</taxon>
        <taxon>Chromadorea</taxon>
        <taxon>Rhabditida</taxon>
        <taxon>Spirurina</taxon>
        <taxon>Ascaridomorpha</taxon>
        <taxon>Ascaridoidea</taxon>
        <taxon>Ascarididae</taxon>
        <taxon>Parascaris</taxon>
    </lineage>
</organism>
<evidence type="ECO:0000256" key="1">
    <source>
        <dbReference type="ARBA" id="ARBA00012513"/>
    </source>
</evidence>
<reference evidence="5 6" key="1">
    <citation type="submission" date="2022-11" db="UniProtKB">
        <authorList>
            <consortium name="WormBaseParasite"/>
        </authorList>
    </citation>
    <scope>IDENTIFICATION</scope>
</reference>